<dbReference type="Gene3D" id="1.20.120.20">
    <property type="entry name" value="Apolipoprotein"/>
    <property type="match status" value="1"/>
</dbReference>
<sequence>MTSSDPEVIRRQIEDTRRELSYDVDALNEKVNPSRVVDRRVTAAKGRVSNLKDKVMGSAHETTQQAHGMASNAAGSAQGAAHSAADSVQGAASSAAGAVQQAPDQVMRQAQGNPLAAGLIAFGVGWLVSSLLPATQKEQQLARQAESAVRENKDMLMAPAKQAAQEIGEELKPAAQDAVESVKSTAQDAATTVKGEGQSAVQDVQGQAQQSKDTVQGQAQQSKDTVQGQAQQSKDKVQSQTSGS</sequence>
<evidence type="ECO:0000313" key="2">
    <source>
        <dbReference type="EMBL" id="MDT0278128.1"/>
    </source>
</evidence>
<dbReference type="PANTHER" id="PTHR47372:SF11">
    <property type="entry name" value="RE19971P"/>
    <property type="match status" value="1"/>
</dbReference>
<feature type="compositionally biased region" description="Polar residues" evidence="1">
    <location>
        <begin position="199"/>
        <end position="244"/>
    </location>
</feature>
<comment type="caution">
    <text evidence="2">The sequence shown here is derived from an EMBL/GenBank/DDBJ whole genome shotgun (WGS) entry which is preliminary data.</text>
</comment>
<name>A0ABU2KD86_9ACTN</name>
<feature type="region of interest" description="Disordered" evidence="1">
    <location>
        <begin position="170"/>
        <end position="244"/>
    </location>
</feature>
<protein>
    <submittedName>
        <fullName evidence="2">DUF3618 domain-containing protein</fullName>
    </submittedName>
</protein>
<dbReference type="EMBL" id="JAVREI010000020">
    <property type="protein sequence ID" value="MDT0278128.1"/>
    <property type="molecule type" value="Genomic_DNA"/>
</dbReference>
<dbReference type="InterPro" id="IPR022062">
    <property type="entry name" value="DUF3618"/>
</dbReference>
<dbReference type="Pfam" id="PF12277">
    <property type="entry name" value="DUF3618"/>
    <property type="match status" value="1"/>
</dbReference>
<evidence type="ECO:0000256" key="1">
    <source>
        <dbReference type="SAM" id="MobiDB-lite"/>
    </source>
</evidence>
<feature type="region of interest" description="Disordered" evidence="1">
    <location>
        <begin position="54"/>
        <end position="88"/>
    </location>
</feature>
<organism evidence="2 3">
    <name type="scientific">Blastococcus goldschmidtiae</name>
    <dbReference type="NCBI Taxonomy" id="3075546"/>
    <lineage>
        <taxon>Bacteria</taxon>
        <taxon>Bacillati</taxon>
        <taxon>Actinomycetota</taxon>
        <taxon>Actinomycetes</taxon>
        <taxon>Geodermatophilales</taxon>
        <taxon>Geodermatophilaceae</taxon>
        <taxon>Blastococcus</taxon>
    </lineage>
</organism>
<gene>
    <name evidence="2" type="ORF">RM425_19680</name>
</gene>
<accession>A0ABU2KD86</accession>
<proteinExistence type="predicted"/>
<dbReference type="RefSeq" id="WP_311346927.1">
    <property type="nucleotide sequence ID" value="NZ_JAVREI010000020.1"/>
</dbReference>
<dbReference type="PANTHER" id="PTHR47372">
    <property type="entry name" value="DAUER UP-REGULATED-RELATED"/>
    <property type="match status" value="1"/>
</dbReference>
<reference evidence="3" key="1">
    <citation type="submission" date="2023-07" db="EMBL/GenBank/DDBJ databases">
        <title>30 novel species of actinomycetes from the DSMZ collection.</title>
        <authorList>
            <person name="Nouioui I."/>
        </authorList>
    </citation>
    <scope>NUCLEOTIDE SEQUENCE [LARGE SCALE GENOMIC DNA]</scope>
    <source>
        <strain evidence="3">DSM 46792</strain>
    </source>
</reference>
<dbReference type="Proteomes" id="UP001183222">
    <property type="component" value="Unassembled WGS sequence"/>
</dbReference>
<keyword evidence="3" id="KW-1185">Reference proteome</keyword>
<evidence type="ECO:0000313" key="3">
    <source>
        <dbReference type="Proteomes" id="UP001183222"/>
    </source>
</evidence>
<feature type="compositionally biased region" description="Low complexity" evidence="1">
    <location>
        <begin position="68"/>
        <end position="88"/>
    </location>
</feature>